<evidence type="ECO:0000313" key="7">
    <source>
        <dbReference type="Proteomes" id="UP000679848"/>
    </source>
</evidence>
<feature type="region of interest" description="Disordered" evidence="2">
    <location>
        <begin position="420"/>
        <end position="464"/>
    </location>
</feature>
<name>A0A810Q6B9_9FIRM</name>
<keyword evidence="3" id="KW-0732">Signal</keyword>
<dbReference type="InterPro" id="IPR001119">
    <property type="entry name" value="SLH_dom"/>
</dbReference>
<evidence type="ECO:0000256" key="2">
    <source>
        <dbReference type="SAM" id="MobiDB-lite"/>
    </source>
</evidence>
<gene>
    <name evidence="6" type="ORF">MM59RIKEN_09790</name>
</gene>
<dbReference type="Pfam" id="PF18998">
    <property type="entry name" value="Flg_new_2"/>
    <property type="match status" value="1"/>
</dbReference>
<keyword evidence="7" id="KW-1185">Reference proteome</keyword>
<dbReference type="Pfam" id="PF13287">
    <property type="entry name" value="Fn3_assoc"/>
    <property type="match status" value="1"/>
</dbReference>
<dbReference type="InterPro" id="IPR044060">
    <property type="entry name" value="Bacterial_rp_domain"/>
</dbReference>
<protein>
    <recommendedName>
        <fullName evidence="8">S-layer homology domain-containing protein</fullName>
    </recommendedName>
</protein>
<dbReference type="EMBL" id="AP023420">
    <property type="protein sequence ID" value="BCK83660.1"/>
    <property type="molecule type" value="Genomic_DNA"/>
</dbReference>
<feature type="chain" id="PRO_5032401172" description="S-layer homology domain-containing protein" evidence="3">
    <location>
        <begin position="30"/>
        <end position="686"/>
    </location>
</feature>
<dbReference type="AlphaFoldDB" id="A0A810Q6B9"/>
<evidence type="ECO:0008006" key="8">
    <source>
        <dbReference type="Google" id="ProtNLM"/>
    </source>
</evidence>
<reference evidence="6" key="1">
    <citation type="submission" date="2020-09" db="EMBL/GenBank/DDBJ databases">
        <title>New species isolated from human feces.</title>
        <authorList>
            <person name="Kitahara M."/>
            <person name="Shigeno Y."/>
            <person name="Shime M."/>
            <person name="Matsumoto Y."/>
            <person name="Nakamura S."/>
            <person name="Motooka D."/>
            <person name="Fukuoka S."/>
            <person name="Nishikawa H."/>
            <person name="Benno Y."/>
        </authorList>
    </citation>
    <scope>NUCLEOTIDE SEQUENCE</scope>
    <source>
        <strain evidence="6">MM59</strain>
    </source>
</reference>
<evidence type="ECO:0000256" key="1">
    <source>
        <dbReference type="ARBA" id="ARBA00022737"/>
    </source>
</evidence>
<feature type="domain" description="SLH" evidence="4">
    <location>
        <begin position="632"/>
        <end position="675"/>
    </location>
</feature>
<accession>A0A810Q6B9</accession>
<dbReference type="KEGG" id="pfaa:MM59RIKEN_09790"/>
<sequence>MRKSTWRARLSGVLAAVFLVGLLPTVTLAADNDPITRAGLAEKIYTNDSLKMLIVDDTTEAGFNDIDNCTEDQKNAINALANAGIISGTSADTFSPSKTVTRAEVAVVLWRATGCKSNETASTVVFDDVHIGDWYAPAIQALSAAGIITGTQDEKFNPTETITEQQVSTLISRYASSGMNRWQTGTTRLEMLMETYEKYKDSPVLQAKAEAGSEIDYADISDCTPEQKTAIQFFTKAGIVQGYNETPAAFHPYAAASSVQIAVFLMNCARASGAASRSVTSLSNLMPLAASDTATQAFDFLEAQGLTISDGVKDNPNAPGLTTNLSAWADAVAPEKPTFSPASQAFTGTLSAIISAGEHTGSDGTKIYYTTDGTGPTTSGTLYNGAISITATTTIKAIAVKNNLVSEEASATYTLQGSTVVLTPDPTPDMGDSSGDSEPSYAPSINTGRGGTVRTSPRTPSAGDTVILTVTPNPGYELSELIVTSRSGAVEVTDNGDGTHTYQQPAGRVTITVRFREEAGPRPFADVPEDYWANDAIRWAMESGYMSGTLESIFTPEGAVTRQQVWMILARFSGSSPADMAQAAAWATESGISDGTTPGGAVSRQQLAAMLYRYAQNQGQGFTGAWTFPLDYPDAEAVSEYAYEPLCWMTMNGIITGTTQGMLNPRDGATRAQFAVMLQRFAQALG</sequence>
<evidence type="ECO:0000259" key="5">
    <source>
        <dbReference type="Pfam" id="PF18998"/>
    </source>
</evidence>
<dbReference type="RefSeq" id="WP_213542810.1">
    <property type="nucleotide sequence ID" value="NZ_AP023420.1"/>
</dbReference>
<keyword evidence="1" id="KW-0677">Repeat</keyword>
<evidence type="ECO:0000313" key="6">
    <source>
        <dbReference type="EMBL" id="BCK83660.1"/>
    </source>
</evidence>
<evidence type="ECO:0000256" key="3">
    <source>
        <dbReference type="SAM" id="SignalP"/>
    </source>
</evidence>
<feature type="domain" description="SLH" evidence="4">
    <location>
        <begin position="523"/>
        <end position="564"/>
    </location>
</feature>
<dbReference type="Pfam" id="PF00395">
    <property type="entry name" value="SLH"/>
    <property type="match status" value="4"/>
</dbReference>
<organism evidence="6 7">
    <name type="scientific">Pusillibacter faecalis</name>
    <dbReference type="NCBI Taxonomy" id="2714358"/>
    <lineage>
        <taxon>Bacteria</taxon>
        <taxon>Bacillati</taxon>
        <taxon>Bacillota</taxon>
        <taxon>Clostridia</taxon>
        <taxon>Eubacteriales</taxon>
        <taxon>Oscillospiraceae</taxon>
        <taxon>Pusillibacter</taxon>
    </lineage>
</organism>
<proteinExistence type="predicted"/>
<feature type="compositionally biased region" description="Polar residues" evidence="2">
    <location>
        <begin position="443"/>
        <end position="459"/>
    </location>
</feature>
<feature type="domain" description="SLH" evidence="4">
    <location>
        <begin position="126"/>
        <end position="166"/>
    </location>
</feature>
<feature type="signal peptide" evidence="3">
    <location>
        <begin position="1"/>
        <end position="29"/>
    </location>
</feature>
<feature type="domain" description="SLH" evidence="4">
    <location>
        <begin position="63"/>
        <end position="106"/>
    </location>
</feature>
<dbReference type="InterPro" id="IPR026876">
    <property type="entry name" value="Fn3_assoc_repeat"/>
</dbReference>
<feature type="domain" description="Bacterial repeat" evidence="5">
    <location>
        <begin position="444"/>
        <end position="517"/>
    </location>
</feature>
<dbReference type="Proteomes" id="UP000679848">
    <property type="component" value="Chromosome"/>
</dbReference>
<evidence type="ECO:0000259" key="4">
    <source>
        <dbReference type="Pfam" id="PF00395"/>
    </source>
</evidence>